<dbReference type="PANTHER" id="PTHR11214:SF378">
    <property type="entry name" value="BETA-1,3-GALACTOSYLTRANSFERASE 4"/>
    <property type="match status" value="1"/>
</dbReference>
<dbReference type="Pfam" id="PF01762">
    <property type="entry name" value="Galactosyl_T"/>
    <property type="match status" value="1"/>
</dbReference>
<dbReference type="Proteomes" id="UP000835052">
    <property type="component" value="Unassembled WGS sequence"/>
</dbReference>
<dbReference type="GO" id="GO:0016758">
    <property type="term" value="F:hexosyltransferase activity"/>
    <property type="evidence" value="ECO:0007669"/>
    <property type="project" value="InterPro"/>
</dbReference>
<evidence type="ECO:0000256" key="2">
    <source>
        <dbReference type="ARBA" id="ARBA00008661"/>
    </source>
</evidence>
<keyword evidence="5 10" id="KW-0812">Transmembrane</keyword>
<evidence type="ECO:0000313" key="11">
    <source>
        <dbReference type="EMBL" id="CAD6187193.1"/>
    </source>
</evidence>
<dbReference type="OrthoDB" id="5512589at2759"/>
<keyword evidence="12" id="KW-1185">Reference proteome</keyword>
<evidence type="ECO:0000256" key="8">
    <source>
        <dbReference type="ARBA" id="ARBA00023034"/>
    </source>
</evidence>
<comment type="caution">
    <text evidence="11">The sequence shown here is derived from an EMBL/GenBank/DDBJ whole genome shotgun (WGS) entry which is preliminary data.</text>
</comment>
<evidence type="ECO:0000256" key="5">
    <source>
        <dbReference type="ARBA" id="ARBA00022692"/>
    </source>
</evidence>
<evidence type="ECO:0000256" key="10">
    <source>
        <dbReference type="RuleBase" id="RU363063"/>
    </source>
</evidence>
<evidence type="ECO:0000256" key="1">
    <source>
        <dbReference type="ARBA" id="ARBA00004323"/>
    </source>
</evidence>
<name>A0A8S1GWL2_9PELO</name>
<evidence type="ECO:0000256" key="7">
    <source>
        <dbReference type="ARBA" id="ARBA00022989"/>
    </source>
</evidence>
<evidence type="ECO:0000256" key="4">
    <source>
        <dbReference type="ARBA" id="ARBA00022679"/>
    </source>
</evidence>
<dbReference type="EMBL" id="CAJGYM010000006">
    <property type="protein sequence ID" value="CAD6187193.1"/>
    <property type="molecule type" value="Genomic_DNA"/>
</dbReference>
<evidence type="ECO:0000256" key="6">
    <source>
        <dbReference type="ARBA" id="ARBA00022968"/>
    </source>
</evidence>
<dbReference type="GO" id="GO:0006493">
    <property type="term" value="P:protein O-linked glycosylation"/>
    <property type="evidence" value="ECO:0007669"/>
    <property type="project" value="TreeGrafter"/>
</dbReference>
<proteinExistence type="inferred from homology"/>
<keyword evidence="6 10" id="KW-0735">Signal-anchor</keyword>
<keyword evidence="3 10" id="KW-0328">Glycosyltransferase</keyword>
<dbReference type="GO" id="GO:0000139">
    <property type="term" value="C:Golgi membrane"/>
    <property type="evidence" value="ECO:0007669"/>
    <property type="project" value="UniProtKB-SubCell"/>
</dbReference>
<keyword evidence="9 10" id="KW-0472">Membrane</keyword>
<organism evidence="11 12">
    <name type="scientific">Caenorhabditis auriculariae</name>
    <dbReference type="NCBI Taxonomy" id="2777116"/>
    <lineage>
        <taxon>Eukaryota</taxon>
        <taxon>Metazoa</taxon>
        <taxon>Ecdysozoa</taxon>
        <taxon>Nematoda</taxon>
        <taxon>Chromadorea</taxon>
        <taxon>Rhabditida</taxon>
        <taxon>Rhabditina</taxon>
        <taxon>Rhabditomorpha</taxon>
        <taxon>Rhabditoidea</taxon>
        <taxon>Rhabditidae</taxon>
        <taxon>Peloderinae</taxon>
        <taxon>Caenorhabditis</taxon>
    </lineage>
</organism>
<keyword evidence="7 10" id="KW-1133">Transmembrane helix</keyword>
<dbReference type="AlphaFoldDB" id="A0A8S1GWL2"/>
<accession>A0A8S1GWL2</accession>
<evidence type="ECO:0000256" key="3">
    <source>
        <dbReference type="ARBA" id="ARBA00022676"/>
    </source>
</evidence>
<keyword evidence="4" id="KW-0808">Transferase</keyword>
<dbReference type="InterPro" id="IPR002659">
    <property type="entry name" value="Glyco_trans_31"/>
</dbReference>
<evidence type="ECO:0000313" key="12">
    <source>
        <dbReference type="Proteomes" id="UP000835052"/>
    </source>
</evidence>
<dbReference type="Gene3D" id="3.90.550.50">
    <property type="match status" value="1"/>
</dbReference>
<gene>
    <name evidence="11" type="ORF">CAUJ_LOCUS3112</name>
</gene>
<dbReference type="PANTHER" id="PTHR11214">
    <property type="entry name" value="BETA-1,3-N-ACETYLGLUCOSAMINYLTRANSFERASE"/>
    <property type="match status" value="1"/>
</dbReference>
<sequence>MLKASRQTDRISIRNCFWDEGTEELRKGHGGVEVHDVGPNLKEKKEIGMRVVRKLVRLSFQPLLQRRALALSPFKLLLLLFSWVIPYLFLTNYLESRLLPLRALCYTQSDLLSSEPLASDFPTCINKFFPNWTPTGSKCELDVMPPVLIRPKLPENLERVFVVRSGPGSPDYRNFIRKTWKSYVEKLVPVIFVCATSLNDTLSSEAAVHNDILQFDFEDSYHNLSWKMMAIYGFVLTEMPTVKQIIVTNDDTIVNATALEQLLDMSDEPLMLGKVSRGYPRIFLPWLPWHVPSSMYPNLCYPLFVQGSSFLLSREGASLLLENVCKAPLVHLDDVFMGVLANCAGLKLIHSEGFDQHVFEDFVVYHYQYSRHSAAHLSSLWQSSSLL</sequence>
<keyword evidence="8 10" id="KW-0333">Golgi apparatus</keyword>
<feature type="transmembrane region" description="Helical" evidence="10">
    <location>
        <begin position="76"/>
        <end position="94"/>
    </location>
</feature>
<comment type="subcellular location">
    <subcellularLocation>
        <location evidence="1 10">Golgi apparatus membrane</location>
        <topology evidence="1 10">Single-pass type II membrane protein</topology>
    </subcellularLocation>
</comment>
<reference evidence="11" key="1">
    <citation type="submission" date="2020-10" db="EMBL/GenBank/DDBJ databases">
        <authorList>
            <person name="Kikuchi T."/>
        </authorList>
    </citation>
    <scope>NUCLEOTIDE SEQUENCE</scope>
    <source>
        <strain evidence="11">NKZ352</strain>
    </source>
</reference>
<protein>
    <recommendedName>
        <fullName evidence="10">Hexosyltransferase</fullName>
        <ecNumber evidence="10">2.4.1.-</ecNumber>
    </recommendedName>
</protein>
<dbReference type="EC" id="2.4.1.-" evidence="10"/>
<comment type="similarity">
    <text evidence="2 10">Belongs to the glycosyltransferase 31 family.</text>
</comment>
<evidence type="ECO:0000256" key="9">
    <source>
        <dbReference type="ARBA" id="ARBA00023136"/>
    </source>
</evidence>